<gene>
    <name evidence="4" type="ORF">N0V83_003037</name>
</gene>
<dbReference type="SUPFAM" id="SSF54909">
    <property type="entry name" value="Dimeric alpha+beta barrel"/>
    <property type="match status" value="1"/>
</dbReference>
<dbReference type="AlphaFoldDB" id="A0A9W9CP88"/>
<dbReference type="EMBL" id="JAPEUY010000004">
    <property type="protein sequence ID" value="KAJ4374296.1"/>
    <property type="molecule type" value="Genomic_DNA"/>
</dbReference>
<organism evidence="4 5">
    <name type="scientific">Neocucurbitaria cava</name>
    <dbReference type="NCBI Taxonomy" id="798079"/>
    <lineage>
        <taxon>Eukaryota</taxon>
        <taxon>Fungi</taxon>
        <taxon>Dikarya</taxon>
        <taxon>Ascomycota</taxon>
        <taxon>Pezizomycotina</taxon>
        <taxon>Dothideomycetes</taxon>
        <taxon>Pleosporomycetidae</taxon>
        <taxon>Pleosporales</taxon>
        <taxon>Pleosporineae</taxon>
        <taxon>Cucurbitariaceae</taxon>
        <taxon>Neocucurbitaria</taxon>
    </lineage>
</organism>
<accession>A0A9W9CP88</accession>
<dbReference type="GO" id="GO:0016491">
    <property type="term" value="F:oxidoreductase activity"/>
    <property type="evidence" value="ECO:0007669"/>
    <property type="project" value="InterPro"/>
</dbReference>
<evidence type="ECO:0000256" key="2">
    <source>
        <dbReference type="SAM" id="SignalP"/>
    </source>
</evidence>
<dbReference type="InterPro" id="IPR011008">
    <property type="entry name" value="Dimeric_a/b-barrel"/>
</dbReference>
<evidence type="ECO:0000259" key="3">
    <source>
        <dbReference type="Pfam" id="PF07110"/>
    </source>
</evidence>
<sequence>MHVSHGLFVLLTLIYLAHSAVRTYPSNDVAERDITLSHTQLPQDAPHEYKFNEFQPSSDLNGSFRQPYFSFKILFCSKDGITEEFFHRHWKTVHADLTLSQVDFAVRIQRYTQFHQDEENRAKVQHLLTAVNGAMQLAPHDGIAEFHAKDYETFEKFILSVFADPIIVGDQQVFVNAGSPMYVMAGYENLIFGSGIRTSNGYDGILPEDHRFKYSGDD</sequence>
<evidence type="ECO:0000313" key="5">
    <source>
        <dbReference type="Proteomes" id="UP001140560"/>
    </source>
</evidence>
<dbReference type="Pfam" id="PF07110">
    <property type="entry name" value="EthD"/>
    <property type="match status" value="1"/>
</dbReference>
<comment type="caution">
    <text evidence="4">The sequence shown here is derived from an EMBL/GenBank/DDBJ whole genome shotgun (WGS) entry which is preliminary data.</text>
</comment>
<dbReference type="OrthoDB" id="3454835at2759"/>
<protein>
    <recommendedName>
        <fullName evidence="3">EthD domain-containing protein</fullName>
    </recommendedName>
</protein>
<reference evidence="4" key="1">
    <citation type="submission" date="2022-10" db="EMBL/GenBank/DDBJ databases">
        <title>Tapping the CABI collections for fungal endophytes: first genome assemblies for Collariella, Neodidymelliopsis, Ascochyta clinopodiicola, Didymella pomorum, Didymosphaeria variabile, Neocosmospora piperis and Neocucurbitaria cava.</title>
        <authorList>
            <person name="Hill R."/>
        </authorList>
    </citation>
    <scope>NUCLEOTIDE SEQUENCE</scope>
    <source>
        <strain evidence="4">IMI 356814</strain>
    </source>
</reference>
<evidence type="ECO:0000256" key="1">
    <source>
        <dbReference type="ARBA" id="ARBA00005986"/>
    </source>
</evidence>
<dbReference type="Proteomes" id="UP001140560">
    <property type="component" value="Unassembled WGS sequence"/>
</dbReference>
<dbReference type="InterPro" id="IPR009799">
    <property type="entry name" value="EthD_dom"/>
</dbReference>
<name>A0A9W9CP88_9PLEO</name>
<feature type="signal peptide" evidence="2">
    <location>
        <begin position="1"/>
        <end position="19"/>
    </location>
</feature>
<evidence type="ECO:0000313" key="4">
    <source>
        <dbReference type="EMBL" id="KAJ4374296.1"/>
    </source>
</evidence>
<keyword evidence="2" id="KW-0732">Signal</keyword>
<proteinExistence type="inferred from homology"/>
<feature type="domain" description="EthD" evidence="3">
    <location>
        <begin position="78"/>
        <end position="174"/>
    </location>
</feature>
<keyword evidence="5" id="KW-1185">Reference proteome</keyword>
<dbReference type="Gene3D" id="3.30.70.100">
    <property type="match status" value="1"/>
</dbReference>
<comment type="similarity">
    <text evidence="1">Belongs to the tpcK family.</text>
</comment>
<feature type="chain" id="PRO_5040910874" description="EthD domain-containing protein" evidence="2">
    <location>
        <begin position="20"/>
        <end position="218"/>
    </location>
</feature>